<dbReference type="EMBL" id="LAZR01049614">
    <property type="protein sequence ID" value="KKK89243.1"/>
    <property type="molecule type" value="Genomic_DNA"/>
</dbReference>
<sequence length="113" mass="12331">MINQIIFMAFKTMEDINGTGIQGIMQTAAEAVPILPGLILGALFIILAFTSYFSAMRRFGKGDLPASASVAGFVTVIVALLFSLIPNFITNVTIVPVIILEILFVIWLYFSKE</sequence>
<gene>
    <name evidence="2" type="ORF">LCGC14_2735070</name>
</gene>
<dbReference type="AlphaFoldDB" id="A0A0F8Z661"/>
<feature type="transmembrane region" description="Helical" evidence="1">
    <location>
        <begin position="91"/>
        <end position="110"/>
    </location>
</feature>
<feature type="transmembrane region" description="Helical" evidence="1">
    <location>
        <begin position="34"/>
        <end position="54"/>
    </location>
</feature>
<name>A0A0F8Z661_9ZZZZ</name>
<keyword evidence="1" id="KW-0472">Membrane</keyword>
<accession>A0A0F8Z661</accession>
<organism evidence="2">
    <name type="scientific">marine sediment metagenome</name>
    <dbReference type="NCBI Taxonomy" id="412755"/>
    <lineage>
        <taxon>unclassified sequences</taxon>
        <taxon>metagenomes</taxon>
        <taxon>ecological metagenomes</taxon>
    </lineage>
</organism>
<feature type="transmembrane region" description="Helical" evidence="1">
    <location>
        <begin position="66"/>
        <end position="85"/>
    </location>
</feature>
<evidence type="ECO:0000313" key="2">
    <source>
        <dbReference type="EMBL" id="KKK89243.1"/>
    </source>
</evidence>
<proteinExistence type="predicted"/>
<evidence type="ECO:0000256" key="1">
    <source>
        <dbReference type="SAM" id="Phobius"/>
    </source>
</evidence>
<comment type="caution">
    <text evidence="2">The sequence shown here is derived from an EMBL/GenBank/DDBJ whole genome shotgun (WGS) entry which is preliminary data.</text>
</comment>
<keyword evidence="1" id="KW-1133">Transmembrane helix</keyword>
<keyword evidence="1" id="KW-0812">Transmembrane</keyword>
<protein>
    <submittedName>
        <fullName evidence="2">Uncharacterized protein</fullName>
    </submittedName>
</protein>
<reference evidence="2" key="1">
    <citation type="journal article" date="2015" name="Nature">
        <title>Complex archaea that bridge the gap between prokaryotes and eukaryotes.</title>
        <authorList>
            <person name="Spang A."/>
            <person name="Saw J.H."/>
            <person name="Jorgensen S.L."/>
            <person name="Zaremba-Niedzwiedzka K."/>
            <person name="Martijn J."/>
            <person name="Lind A.E."/>
            <person name="van Eijk R."/>
            <person name="Schleper C."/>
            <person name="Guy L."/>
            <person name="Ettema T.J."/>
        </authorList>
    </citation>
    <scope>NUCLEOTIDE SEQUENCE</scope>
</reference>